<dbReference type="GO" id="GO:0005886">
    <property type="term" value="C:plasma membrane"/>
    <property type="evidence" value="ECO:0007669"/>
    <property type="project" value="UniProtKB-SubCell"/>
</dbReference>
<dbReference type="EMBL" id="CP001098">
    <property type="protein sequence ID" value="ACL69239.1"/>
    <property type="molecule type" value="Genomic_DNA"/>
</dbReference>
<keyword evidence="2" id="KW-0813">Transport</keyword>
<dbReference type="eggNOG" id="COG2814">
    <property type="taxonomic scope" value="Bacteria"/>
</dbReference>
<keyword evidence="9" id="KW-1185">Reference proteome</keyword>
<keyword evidence="4 6" id="KW-1133">Transmembrane helix</keyword>
<reference evidence="8 9" key="1">
    <citation type="journal article" date="2009" name="PLoS ONE">
        <title>Genome analysis of the anaerobic thermohalophilic bacterium Halothermothrix orenii.</title>
        <authorList>
            <person name="Mavromatis K."/>
            <person name="Ivanova N."/>
            <person name="Anderson I."/>
            <person name="Lykidis A."/>
            <person name="Hooper S.D."/>
            <person name="Sun H."/>
            <person name="Kunin V."/>
            <person name="Lapidus A."/>
            <person name="Hugenholtz P."/>
            <person name="Patel B."/>
            <person name="Kyrpides N.C."/>
        </authorList>
    </citation>
    <scope>NUCLEOTIDE SEQUENCE [LARGE SCALE GENOMIC DNA]</scope>
    <source>
        <strain evidence="9">H 168 / OCM 544 / DSM 9562</strain>
    </source>
</reference>
<feature type="transmembrane region" description="Helical" evidence="6">
    <location>
        <begin position="212"/>
        <end position="233"/>
    </location>
</feature>
<feature type="transmembrane region" description="Helical" evidence="6">
    <location>
        <begin position="245"/>
        <end position="267"/>
    </location>
</feature>
<feature type="transmembrane region" description="Helical" evidence="6">
    <location>
        <begin position="89"/>
        <end position="109"/>
    </location>
</feature>
<evidence type="ECO:0000256" key="5">
    <source>
        <dbReference type="ARBA" id="ARBA00023136"/>
    </source>
</evidence>
<dbReference type="HOGENOM" id="CLU_001265_5_12_9"/>
<dbReference type="Gene3D" id="1.20.1250.20">
    <property type="entry name" value="MFS general substrate transporter like domains"/>
    <property type="match status" value="1"/>
</dbReference>
<accession>B8D212</accession>
<protein>
    <submittedName>
        <fullName evidence="8">Major facilitator superfamily MFS_1</fullName>
    </submittedName>
</protein>
<feature type="transmembrane region" description="Helical" evidence="6">
    <location>
        <begin position="121"/>
        <end position="143"/>
    </location>
</feature>
<dbReference type="RefSeq" id="WP_012635427.1">
    <property type="nucleotide sequence ID" value="NC_011899.1"/>
</dbReference>
<keyword evidence="3 6" id="KW-0812">Transmembrane</keyword>
<proteinExistence type="predicted"/>
<evidence type="ECO:0000256" key="6">
    <source>
        <dbReference type="SAM" id="Phobius"/>
    </source>
</evidence>
<dbReference type="PANTHER" id="PTHR23505:SF79">
    <property type="entry name" value="PROTEIN SPINSTER"/>
    <property type="match status" value="1"/>
</dbReference>
<feature type="transmembrane region" description="Helical" evidence="6">
    <location>
        <begin position="279"/>
        <end position="300"/>
    </location>
</feature>
<keyword evidence="5 6" id="KW-0472">Membrane</keyword>
<dbReference type="Pfam" id="PF07690">
    <property type="entry name" value="MFS_1"/>
    <property type="match status" value="1"/>
</dbReference>
<dbReference type="InterPro" id="IPR036259">
    <property type="entry name" value="MFS_trans_sf"/>
</dbReference>
<comment type="subcellular location">
    <subcellularLocation>
        <location evidence="1">Cell membrane</location>
        <topology evidence="1">Multi-pass membrane protein</topology>
    </subcellularLocation>
</comment>
<evidence type="ECO:0000313" key="9">
    <source>
        <dbReference type="Proteomes" id="UP000000719"/>
    </source>
</evidence>
<feature type="domain" description="Major facilitator superfamily (MFS) profile" evidence="7">
    <location>
        <begin position="1"/>
        <end position="402"/>
    </location>
</feature>
<name>B8D212_HALOH</name>
<dbReference type="AlphaFoldDB" id="B8D212"/>
<feature type="transmembrane region" description="Helical" evidence="6">
    <location>
        <begin position="149"/>
        <end position="171"/>
    </location>
</feature>
<dbReference type="SUPFAM" id="SSF103473">
    <property type="entry name" value="MFS general substrate transporter"/>
    <property type="match status" value="1"/>
</dbReference>
<evidence type="ECO:0000256" key="3">
    <source>
        <dbReference type="ARBA" id="ARBA00022692"/>
    </source>
</evidence>
<evidence type="ECO:0000313" key="8">
    <source>
        <dbReference type="EMBL" id="ACL69239.1"/>
    </source>
</evidence>
<evidence type="ECO:0000256" key="1">
    <source>
        <dbReference type="ARBA" id="ARBA00004651"/>
    </source>
</evidence>
<sequence length="423" mass="46769">MSVFLFVDQNAMNPIINDLVAEYGVGEDKIGIIGSAFIILGAVVSLIFGYLADKKSRKMLLAFVVLVGEIPCFLTGFEYFTRTYEQLLILRILTGLGIGGIFPLTFSLIGDYFPAGQRGIINAMVTTAWGVGQILGQTLAGFLSGPYGWRLPFIIAAVPNFVLVPLFVLVAREPKRGAQEEELSEVIEQGLEYREKIKFSDLKEIFKNKTNILGFLQGIPGSLPWGLIPFFIVPFYELHKGFSRGMATILSLFLGIGATVGGIFGGWMGDKIYKKSPRMLPVFNAVFILLGVIPGFFLMGLNYGSDPGWNELILPLIFSFCTGVVVSLPAPNIKSILINVNPPEHRGTVFSIHNLTDSLGRGVGPLIGGFLVVSQGYQWTMYFAVFAWIPCGLIYLWMYRTIDNDLDTLRGYLKRKREKIIGM</sequence>
<dbReference type="InterPro" id="IPR011701">
    <property type="entry name" value="MFS"/>
</dbReference>
<feature type="transmembrane region" description="Helical" evidence="6">
    <location>
        <begin position="59"/>
        <end position="77"/>
    </location>
</feature>
<gene>
    <name evidence="8" type="ordered locus">Hore_04810</name>
</gene>
<dbReference type="KEGG" id="hor:Hore_04810"/>
<dbReference type="PROSITE" id="PS50850">
    <property type="entry name" value="MFS"/>
    <property type="match status" value="1"/>
</dbReference>
<feature type="transmembrane region" description="Helical" evidence="6">
    <location>
        <begin position="30"/>
        <end position="52"/>
    </location>
</feature>
<dbReference type="InterPro" id="IPR020846">
    <property type="entry name" value="MFS_dom"/>
</dbReference>
<evidence type="ECO:0000259" key="7">
    <source>
        <dbReference type="PROSITE" id="PS50850"/>
    </source>
</evidence>
<evidence type="ECO:0000256" key="2">
    <source>
        <dbReference type="ARBA" id="ARBA00022448"/>
    </source>
</evidence>
<evidence type="ECO:0000256" key="4">
    <source>
        <dbReference type="ARBA" id="ARBA00022989"/>
    </source>
</evidence>
<organism evidence="8 9">
    <name type="scientific">Halothermothrix orenii (strain H 168 / OCM 544 / DSM 9562)</name>
    <dbReference type="NCBI Taxonomy" id="373903"/>
    <lineage>
        <taxon>Bacteria</taxon>
        <taxon>Bacillati</taxon>
        <taxon>Bacillota</taxon>
        <taxon>Clostridia</taxon>
        <taxon>Halanaerobiales</taxon>
        <taxon>Halothermotrichaceae</taxon>
        <taxon>Halothermothrix</taxon>
    </lineage>
</organism>
<dbReference type="GO" id="GO:0022857">
    <property type="term" value="F:transmembrane transporter activity"/>
    <property type="evidence" value="ECO:0007669"/>
    <property type="project" value="InterPro"/>
</dbReference>
<dbReference type="PANTHER" id="PTHR23505">
    <property type="entry name" value="SPINSTER"/>
    <property type="match status" value="1"/>
</dbReference>
<dbReference type="Proteomes" id="UP000000719">
    <property type="component" value="Chromosome"/>
</dbReference>
<feature type="transmembrane region" description="Helical" evidence="6">
    <location>
        <begin position="379"/>
        <end position="398"/>
    </location>
</feature>
<dbReference type="InterPro" id="IPR044770">
    <property type="entry name" value="MFS_spinster-like"/>
</dbReference>